<feature type="transmembrane region" description="Helical" evidence="1">
    <location>
        <begin position="58"/>
        <end position="81"/>
    </location>
</feature>
<feature type="transmembrane region" description="Helical" evidence="1">
    <location>
        <begin position="16"/>
        <end position="38"/>
    </location>
</feature>
<evidence type="ECO:0000313" key="3">
    <source>
        <dbReference type="Proteomes" id="UP000702544"/>
    </source>
</evidence>
<proteinExistence type="predicted"/>
<dbReference type="Proteomes" id="UP000702544">
    <property type="component" value="Unassembled WGS sequence"/>
</dbReference>
<accession>A0AAE5CAA9</accession>
<protein>
    <submittedName>
        <fullName evidence="2">Uncharacterized protein</fullName>
    </submittedName>
</protein>
<evidence type="ECO:0000256" key="1">
    <source>
        <dbReference type="SAM" id="Phobius"/>
    </source>
</evidence>
<reference evidence="2 3" key="1">
    <citation type="submission" date="2020-01" db="EMBL/GenBank/DDBJ databases">
        <title>Genomes assembled from Gulf of Kutch pelagic sediment metagenomes.</title>
        <authorList>
            <person name="Chandrashekar M."/>
            <person name="Mahajan M.S."/>
            <person name="Dave K.J."/>
            <person name="Vatsa P."/>
            <person name="Nathani N.M."/>
        </authorList>
    </citation>
    <scope>NUCLEOTIDE SEQUENCE [LARGE SCALE GENOMIC DNA]</scope>
    <source>
        <strain evidence="2">KS3-K002</strain>
    </source>
</reference>
<gene>
    <name evidence="2" type="ORF">GWO12_04720</name>
</gene>
<dbReference type="AlphaFoldDB" id="A0AAE5CAA9"/>
<feature type="transmembrane region" description="Helical" evidence="1">
    <location>
        <begin position="118"/>
        <end position="139"/>
    </location>
</feature>
<keyword evidence="1" id="KW-0812">Transmembrane</keyword>
<dbReference type="EMBL" id="JAACAK010000036">
    <property type="protein sequence ID" value="NIR74402.1"/>
    <property type="molecule type" value="Genomic_DNA"/>
</dbReference>
<comment type="caution">
    <text evidence="2">The sequence shown here is derived from an EMBL/GenBank/DDBJ whole genome shotgun (WGS) entry which is preliminary data.</text>
</comment>
<keyword evidence="1" id="KW-1133">Transmembrane helix</keyword>
<keyword evidence="1" id="KW-0472">Membrane</keyword>
<evidence type="ECO:0000313" key="2">
    <source>
        <dbReference type="EMBL" id="NIR74402.1"/>
    </source>
</evidence>
<sequence length="145" mass="15626">MPAETQTPDSGARRRAAVALLAIAAFGALAIFATSHYISDTKLLFEEDPERALQRLGLALKSLAVLLAVLLFALAGWLYHLSRRARAVERFPPPGAWVIHETRLLTGEEARKKAGQGIVFSAVIALTGVFGAALIWYVTTSLTTP</sequence>
<name>A0AAE5CAA9_9BACT</name>
<organism evidence="2 3">
    <name type="scientific">Candidatus Kutchimonas denitrificans</name>
    <dbReference type="NCBI Taxonomy" id="3056748"/>
    <lineage>
        <taxon>Bacteria</taxon>
        <taxon>Pseudomonadati</taxon>
        <taxon>Gemmatimonadota</taxon>
        <taxon>Gemmatimonadia</taxon>
        <taxon>Candidatus Palauibacterales</taxon>
        <taxon>Candidatus Palauibacteraceae</taxon>
        <taxon>Candidatus Kutchimonas</taxon>
    </lineage>
</organism>